<evidence type="ECO:0000256" key="1">
    <source>
        <dbReference type="SAM" id="MobiDB-lite"/>
    </source>
</evidence>
<sequence>MDMSQTTFHISNENPASTLYWVTNSTEEALRHHCSNVWAQTRQNSPWLKSTKEYVARIQESSTPSPMTLQRQLTKLSSKLYAKSSEKQKEVGPSSYQKSFKDITQRHTPP</sequence>
<comment type="caution">
    <text evidence="2">The sequence shown here is derived from an EMBL/GenBank/DDBJ whole genome shotgun (WGS) entry which is preliminary data.</text>
</comment>
<dbReference type="EMBL" id="JASCZI010121090">
    <property type="protein sequence ID" value="MED6159650.1"/>
    <property type="molecule type" value="Genomic_DNA"/>
</dbReference>
<evidence type="ECO:0000313" key="3">
    <source>
        <dbReference type="Proteomes" id="UP001341840"/>
    </source>
</evidence>
<name>A0ABU6UH38_9FABA</name>
<dbReference type="Proteomes" id="UP001341840">
    <property type="component" value="Unassembled WGS sequence"/>
</dbReference>
<proteinExistence type="predicted"/>
<feature type="compositionally biased region" description="Basic and acidic residues" evidence="1">
    <location>
        <begin position="99"/>
        <end position="110"/>
    </location>
</feature>
<keyword evidence="3" id="KW-1185">Reference proteome</keyword>
<accession>A0ABU6UH38</accession>
<protein>
    <submittedName>
        <fullName evidence="2">Uncharacterized protein</fullName>
    </submittedName>
</protein>
<feature type="region of interest" description="Disordered" evidence="1">
    <location>
        <begin position="81"/>
        <end position="110"/>
    </location>
</feature>
<evidence type="ECO:0000313" key="2">
    <source>
        <dbReference type="EMBL" id="MED6159650.1"/>
    </source>
</evidence>
<gene>
    <name evidence="2" type="ORF">PIB30_044140</name>
</gene>
<organism evidence="2 3">
    <name type="scientific">Stylosanthes scabra</name>
    <dbReference type="NCBI Taxonomy" id="79078"/>
    <lineage>
        <taxon>Eukaryota</taxon>
        <taxon>Viridiplantae</taxon>
        <taxon>Streptophyta</taxon>
        <taxon>Embryophyta</taxon>
        <taxon>Tracheophyta</taxon>
        <taxon>Spermatophyta</taxon>
        <taxon>Magnoliopsida</taxon>
        <taxon>eudicotyledons</taxon>
        <taxon>Gunneridae</taxon>
        <taxon>Pentapetalae</taxon>
        <taxon>rosids</taxon>
        <taxon>fabids</taxon>
        <taxon>Fabales</taxon>
        <taxon>Fabaceae</taxon>
        <taxon>Papilionoideae</taxon>
        <taxon>50 kb inversion clade</taxon>
        <taxon>dalbergioids sensu lato</taxon>
        <taxon>Dalbergieae</taxon>
        <taxon>Pterocarpus clade</taxon>
        <taxon>Stylosanthes</taxon>
    </lineage>
</organism>
<reference evidence="2 3" key="1">
    <citation type="journal article" date="2023" name="Plants (Basel)">
        <title>Bridging the Gap: Combining Genomics and Transcriptomics Approaches to Understand Stylosanthes scabra, an Orphan Legume from the Brazilian Caatinga.</title>
        <authorList>
            <person name="Ferreira-Neto J.R.C."/>
            <person name="da Silva M.D."/>
            <person name="Binneck E."/>
            <person name="de Melo N.F."/>
            <person name="da Silva R.H."/>
            <person name="de Melo A.L.T.M."/>
            <person name="Pandolfi V."/>
            <person name="Bustamante F.O."/>
            <person name="Brasileiro-Vidal A.C."/>
            <person name="Benko-Iseppon A.M."/>
        </authorList>
    </citation>
    <scope>NUCLEOTIDE SEQUENCE [LARGE SCALE GENOMIC DNA]</scope>
    <source>
        <tissue evidence="2">Leaves</tissue>
    </source>
</reference>